<organism evidence="1 2">
    <name type="scientific">Nocardia mangyaensis</name>
    <dbReference type="NCBI Taxonomy" id="2213200"/>
    <lineage>
        <taxon>Bacteria</taxon>
        <taxon>Bacillati</taxon>
        <taxon>Actinomycetota</taxon>
        <taxon>Actinomycetes</taxon>
        <taxon>Mycobacteriales</taxon>
        <taxon>Nocardiaceae</taxon>
        <taxon>Nocardia</taxon>
    </lineage>
</organism>
<evidence type="ECO:0008006" key="3">
    <source>
        <dbReference type="Google" id="ProtNLM"/>
    </source>
</evidence>
<dbReference type="AlphaFoldDB" id="A0A1J0VM09"/>
<evidence type="ECO:0000313" key="2">
    <source>
        <dbReference type="Proteomes" id="UP000183810"/>
    </source>
</evidence>
<keyword evidence="2" id="KW-1185">Reference proteome</keyword>
<name>A0A1J0VM09_9NOCA</name>
<dbReference type="RefSeq" id="WP_071926180.1">
    <property type="nucleotide sequence ID" value="NZ_CP018082.1"/>
</dbReference>
<dbReference type="Proteomes" id="UP000183810">
    <property type="component" value="Chromosome"/>
</dbReference>
<sequence length="132" mass="14241">MTTYRIDVSRDDRWWMIRIPQLDGVNGNIEGLTQARRYADIAKEATDYICTVADVAPSTVELVVTAHVGETDVTAAAEEVSQARAEAARQEAHAMRVATATARQLAAEGVPVRDIGAVLGVTFQRASQLANS</sequence>
<protein>
    <recommendedName>
        <fullName evidence="3">HicB family toxin-antitoxin system</fullName>
    </recommendedName>
</protein>
<accession>A0A1J0VM09</accession>
<gene>
    <name evidence="1" type="ORF">BOX37_02710</name>
</gene>
<dbReference type="OrthoDB" id="5772641at2"/>
<evidence type="ECO:0000313" key="1">
    <source>
        <dbReference type="EMBL" id="APE33058.1"/>
    </source>
</evidence>
<reference evidence="1" key="1">
    <citation type="submission" date="2016-11" db="EMBL/GenBank/DDBJ databases">
        <authorList>
            <person name="Jaros S."/>
            <person name="Januszkiewicz K."/>
            <person name="Wedrychowicz H."/>
        </authorList>
    </citation>
    <scope>NUCLEOTIDE SEQUENCE [LARGE SCALE GENOMIC DNA]</scope>
    <source>
        <strain evidence="1">Y48</strain>
    </source>
</reference>
<dbReference type="EMBL" id="CP018082">
    <property type="protein sequence ID" value="APE33058.1"/>
    <property type="molecule type" value="Genomic_DNA"/>
</dbReference>
<proteinExistence type="predicted"/>
<dbReference type="KEGG" id="nsl:BOX37_02710"/>